<reference evidence="7 8" key="1">
    <citation type="submission" date="2019-01" db="EMBL/GenBank/DDBJ databases">
        <title>Genome sequencing of the rare red list fungi Fomitopsis rosea.</title>
        <authorList>
            <person name="Buettner E."/>
            <person name="Kellner H."/>
        </authorList>
    </citation>
    <scope>NUCLEOTIDE SEQUENCE [LARGE SCALE GENOMIC DNA]</scope>
    <source>
        <strain evidence="7 8">DSM 105464</strain>
    </source>
</reference>
<keyword evidence="5" id="KW-0539">Nucleus</keyword>
<dbReference type="SUPFAM" id="SSF53098">
    <property type="entry name" value="Ribonuclease H-like"/>
    <property type="match status" value="1"/>
</dbReference>
<keyword evidence="4" id="KW-0862">Zinc</keyword>
<protein>
    <recommendedName>
        <fullName evidence="6">HAT C-terminal dimerisation domain-containing protein</fullName>
    </recommendedName>
</protein>
<dbReference type="PANTHER" id="PTHR46481">
    <property type="entry name" value="ZINC FINGER BED DOMAIN-CONTAINING PROTEIN 4"/>
    <property type="match status" value="1"/>
</dbReference>
<evidence type="ECO:0000256" key="4">
    <source>
        <dbReference type="ARBA" id="ARBA00022833"/>
    </source>
</evidence>
<dbReference type="GO" id="GO:0046983">
    <property type="term" value="F:protein dimerization activity"/>
    <property type="evidence" value="ECO:0007669"/>
    <property type="project" value="InterPro"/>
</dbReference>
<evidence type="ECO:0000256" key="3">
    <source>
        <dbReference type="ARBA" id="ARBA00022771"/>
    </source>
</evidence>
<accession>A0A4Y9Y2K8</accession>
<dbReference type="GO" id="GO:0005634">
    <property type="term" value="C:nucleus"/>
    <property type="evidence" value="ECO:0007669"/>
    <property type="project" value="UniProtKB-SubCell"/>
</dbReference>
<dbReference type="GO" id="GO:0008270">
    <property type="term" value="F:zinc ion binding"/>
    <property type="evidence" value="ECO:0007669"/>
    <property type="project" value="UniProtKB-KW"/>
</dbReference>
<dbReference type="InterPro" id="IPR052035">
    <property type="entry name" value="ZnF_BED_domain_contain"/>
</dbReference>
<dbReference type="InterPro" id="IPR012337">
    <property type="entry name" value="RNaseH-like_sf"/>
</dbReference>
<evidence type="ECO:0000313" key="8">
    <source>
        <dbReference type="Proteomes" id="UP000298390"/>
    </source>
</evidence>
<evidence type="ECO:0000259" key="6">
    <source>
        <dbReference type="Pfam" id="PF05699"/>
    </source>
</evidence>
<keyword evidence="2" id="KW-0479">Metal-binding</keyword>
<dbReference type="Proteomes" id="UP000298390">
    <property type="component" value="Unassembled WGS sequence"/>
</dbReference>
<proteinExistence type="predicted"/>
<keyword evidence="3" id="KW-0863">Zinc-finger</keyword>
<dbReference type="Pfam" id="PF05699">
    <property type="entry name" value="Dimer_Tnp_hAT"/>
    <property type="match status" value="1"/>
</dbReference>
<evidence type="ECO:0000313" key="7">
    <source>
        <dbReference type="EMBL" id="TFY56694.1"/>
    </source>
</evidence>
<evidence type="ECO:0000256" key="5">
    <source>
        <dbReference type="ARBA" id="ARBA00023242"/>
    </source>
</evidence>
<gene>
    <name evidence="7" type="ORF">EVJ58_g7479</name>
</gene>
<evidence type="ECO:0000256" key="1">
    <source>
        <dbReference type="ARBA" id="ARBA00004123"/>
    </source>
</evidence>
<sequence length="463" mass="52257">MDNAATNDVLARTLTGLLLEKYGIHFSPENGQIRCLAHVVNLVVQKILASIIDAEDPDETDWYLLHKFLPFHYDVDDDELNAMEDKEAAVMDEKLTELCSDEEKDTPIDVEEVLNAVQKLRLIVRKIVSSPQRRSSFCKHAIRHYDGKPNPSGGKALSTLMPVRDVRTRWNCTHAMIERALLLKKAIGDWVAERDDLEALTLLPEDWNFLQQHANLLSHFTHVTHIMSKQSMPTLPWVLPMFDHMKTALTNVIASPSTKPALAVAAQAGLTKLEQYYTKAKECQYNVIATVCHPNLRVNWFSKLGSEEKARAEVLFEHVFRKYELKLPKAADVPARPAPVATPSSFLDMLSSVPDVPDPEAQDEAAQTSEVERWLRFEGGKGNPYDPLVWWKEHAHKFPVIASMARDFLAIPGASVSVECLFSASRHLCVDTRSSLKAETISEAMCSKQWLKDGLFKFDNMRS</sequence>
<organism evidence="7 8">
    <name type="scientific">Rhodofomes roseus</name>
    <dbReference type="NCBI Taxonomy" id="34475"/>
    <lineage>
        <taxon>Eukaryota</taxon>
        <taxon>Fungi</taxon>
        <taxon>Dikarya</taxon>
        <taxon>Basidiomycota</taxon>
        <taxon>Agaricomycotina</taxon>
        <taxon>Agaricomycetes</taxon>
        <taxon>Polyporales</taxon>
        <taxon>Rhodofomes</taxon>
    </lineage>
</organism>
<evidence type="ECO:0000256" key="2">
    <source>
        <dbReference type="ARBA" id="ARBA00022723"/>
    </source>
</evidence>
<name>A0A4Y9Y2K8_9APHY</name>
<comment type="caution">
    <text evidence="7">The sequence shown here is derived from an EMBL/GenBank/DDBJ whole genome shotgun (WGS) entry which is preliminary data.</text>
</comment>
<dbReference type="AlphaFoldDB" id="A0A4Y9Y2K8"/>
<feature type="domain" description="HAT C-terminal dimerisation" evidence="6">
    <location>
        <begin position="378"/>
        <end position="451"/>
    </location>
</feature>
<comment type="subcellular location">
    <subcellularLocation>
        <location evidence="1">Nucleus</location>
    </subcellularLocation>
</comment>
<dbReference type="InterPro" id="IPR008906">
    <property type="entry name" value="HATC_C_dom"/>
</dbReference>
<dbReference type="EMBL" id="SEKV01000483">
    <property type="protein sequence ID" value="TFY56694.1"/>
    <property type="molecule type" value="Genomic_DNA"/>
</dbReference>
<dbReference type="PANTHER" id="PTHR46481:SF10">
    <property type="entry name" value="ZINC FINGER BED DOMAIN-CONTAINING PROTEIN 39"/>
    <property type="match status" value="1"/>
</dbReference>